<organism evidence="1 2">
    <name type="scientific">Vaccinium darrowii</name>
    <dbReference type="NCBI Taxonomy" id="229202"/>
    <lineage>
        <taxon>Eukaryota</taxon>
        <taxon>Viridiplantae</taxon>
        <taxon>Streptophyta</taxon>
        <taxon>Embryophyta</taxon>
        <taxon>Tracheophyta</taxon>
        <taxon>Spermatophyta</taxon>
        <taxon>Magnoliopsida</taxon>
        <taxon>eudicotyledons</taxon>
        <taxon>Gunneridae</taxon>
        <taxon>Pentapetalae</taxon>
        <taxon>asterids</taxon>
        <taxon>Ericales</taxon>
        <taxon>Ericaceae</taxon>
        <taxon>Vaccinioideae</taxon>
        <taxon>Vaccinieae</taxon>
        <taxon>Vaccinium</taxon>
    </lineage>
</organism>
<reference evidence="1 2" key="1">
    <citation type="journal article" date="2021" name="Hortic Res">
        <title>High-quality reference genome and annotation aids understanding of berry development for evergreen blueberry (Vaccinium darrowii).</title>
        <authorList>
            <person name="Yu J."/>
            <person name="Hulse-Kemp A.M."/>
            <person name="Babiker E."/>
            <person name="Staton M."/>
        </authorList>
    </citation>
    <scope>NUCLEOTIDE SEQUENCE [LARGE SCALE GENOMIC DNA]</scope>
    <source>
        <strain evidence="2">cv. NJ 8807/NJ 8810</strain>
        <tissue evidence="1">Young leaf</tissue>
    </source>
</reference>
<proteinExistence type="predicted"/>
<dbReference type="Proteomes" id="UP000828048">
    <property type="component" value="Chromosome 5"/>
</dbReference>
<evidence type="ECO:0000313" key="2">
    <source>
        <dbReference type="Proteomes" id="UP000828048"/>
    </source>
</evidence>
<sequence>MTQHSSYRFLTRLILALEMMLDGFELKDTELMSQDVEEGICQVLADMWLGSQILSMFGSNAASTTSSSSMKRSRSPLERKLGVFFKHQVELDTSPVYGNRYRAGKQAILK</sequence>
<keyword evidence="2" id="KW-1185">Reference proteome</keyword>
<dbReference type="EMBL" id="CM037155">
    <property type="protein sequence ID" value="KAH7847669.1"/>
    <property type="molecule type" value="Genomic_DNA"/>
</dbReference>
<protein>
    <submittedName>
        <fullName evidence="1">Uncharacterized protein</fullName>
    </submittedName>
</protein>
<gene>
    <name evidence="1" type="ORF">Vadar_028780</name>
</gene>
<name>A0ACB7Y2J8_9ERIC</name>
<comment type="caution">
    <text evidence="1">The sequence shown here is derived from an EMBL/GenBank/DDBJ whole genome shotgun (WGS) entry which is preliminary data.</text>
</comment>
<evidence type="ECO:0000313" key="1">
    <source>
        <dbReference type="EMBL" id="KAH7847669.1"/>
    </source>
</evidence>
<accession>A0ACB7Y2J8</accession>